<dbReference type="EMBL" id="AAUT02000021">
    <property type="protein sequence ID" value="KNA57993.1"/>
    <property type="molecule type" value="Genomic_DNA"/>
</dbReference>
<dbReference type="Proteomes" id="UP000003017">
    <property type="component" value="Unassembled WGS sequence"/>
</dbReference>
<accession>A0A0K9UQ28</accession>
<comment type="caution">
    <text evidence="1">The sequence shown here is derived from an EMBL/GenBank/DDBJ whole genome shotgun (WGS) entry which is preliminary data.</text>
</comment>
<reference evidence="1 2" key="2">
    <citation type="submission" date="2010-08" db="EMBL/GenBank/DDBJ databases">
        <title>The Genome Sequence of Vibrio cholerae strain 2740-80.</title>
        <authorList>
            <consortium name="The Broad Institute Genome Sequencing Platform"/>
            <person name="Colwell R."/>
            <person name="Young S.K."/>
            <person name="Zeng Q."/>
            <person name="Alvarado L."/>
            <person name="Berlin A."/>
            <person name="Chapman S."/>
            <person name="Chen Z."/>
            <person name="Freedman E."/>
            <person name="Gellesch M."/>
            <person name="Goldberg J."/>
            <person name="Griggs A."/>
            <person name="Gujja S."/>
            <person name="Heilman E."/>
            <person name="Heiman D."/>
            <person name="Howarth C."/>
            <person name="Larson L."/>
            <person name="Mehta T."/>
            <person name="Neiman D.N."/>
            <person name="Park D."/>
            <person name="Pearson M."/>
            <person name="Roberts A."/>
            <person name="Saif S."/>
            <person name="Shenoy N."/>
            <person name="Sisk P."/>
            <person name="Stolte C."/>
            <person name="Sykes S."/>
            <person name="White J."/>
            <person name="Yandava C."/>
            <person name="Borodovsky M."/>
            <person name="Heidelberg J."/>
            <person name="Haas B."/>
            <person name="Nusbaum C."/>
            <person name="Birren B."/>
        </authorList>
    </citation>
    <scope>NUCLEOTIDE SEQUENCE [LARGE SCALE GENOMIC DNA]</scope>
    <source>
        <strain evidence="1 2">2740-80</strain>
    </source>
</reference>
<sequence length="199" mass="21595">MPIAIPALAALALEVGPSVIRGISSLFGGNDTASKVADAVEAVDGALGMNKGQKQIALTRELQSFPPEALVDLERIKVEMEREITRRQELALQDKQAEHHETQETIRAGDKAEDPYIRKTRPLMARQSFWGMILYIFLFEGLKAFVPGAEGADAWMALTIGTPAFAYLGLRTVDGFAKYPKGSGHKATSAVVDAIKGRQ</sequence>
<protein>
    <recommendedName>
        <fullName evidence="3">Holin of 3TMs, for gene-transfer release</fullName>
    </recommendedName>
</protein>
<name>A0A0K9UQ28_VIBCL</name>
<evidence type="ECO:0000313" key="2">
    <source>
        <dbReference type="Proteomes" id="UP000003017"/>
    </source>
</evidence>
<dbReference type="RefSeq" id="WP_001120998.1">
    <property type="nucleotide sequence ID" value="NZ_CP016324.1"/>
</dbReference>
<reference evidence="1 2" key="1">
    <citation type="submission" date="2007-01" db="EMBL/GenBank/DDBJ databases">
        <authorList>
            <person name="Kobayashi T."/>
            <person name="Suzuki M."/>
            <person name="Inoue H."/>
            <person name="Itai R.N."/>
            <person name="Takahashi M."/>
            <person name="Nakanishi H."/>
            <person name="Mori S."/>
            <person name="Nishizawa N.K."/>
        </authorList>
    </citation>
    <scope>NUCLEOTIDE SEQUENCE [LARGE SCALE GENOMIC DNA]</scope>
    <source>
        <strain evidence="1 2">2740-80</strain>
    </source>
</reference>
<proteinExistence type="predicted"/>
<organism evidence="1 2">
    <name type="scientific">Vibrio cholerae 2740-80</name>
    <dbReference type="NCBI Taxonomy" id="412614"/>
    <lineage>
        <taxon>Bacteria</taxon>
        <taxon>Pseudomonadati</taxon>
        <taxon>Pseudomonadota</taxon>
        <taxon>Gammaproteobacteria</taxon>
        <taxon>Vibrionales</taxon>
        <taxon>Vibrionaceae</taxon>
        <taxon>Vibrio</taxon>
    </lineage>
</organism>
<evidence type="ECO:0008006" key="3">
    <source>
        <dbReference type="Google" id="ProtNLM"/>
    </source>
</evidence>
<evidence type="ECO:0000313" key="1">
    <source>
        <dbReference type="EMBL" id="KNA57993.1"/>
    </source>
</evidence>
<gene>
    <name evidence="1" type="ORF">VC274080_022654</name>
</gene>
<dbReference type="AlphaFoldDB" id="A0A0K9UQ28"/>